<keyword evidence="6 9" id="KW-1133">Transmembrane helix</keyword>
<evidence type="ECO:0000256" key="5">
    <source>
        <dbReference type="ARBA" id="ARBA00022692"/>
    </source>
</evidence>
<feature type="transmembrane region" description="Helical" evidence="9">
    <location>
        <begin position="46"/>
        <end position="71"/>
    </location>
</feature>
<dbReference type="InterPro" id="IPR007387">
    <property type="entry name" value="TRAP_DctQ"/>
</dbReference>
<evidence type="ECO:0000256" key="7">
    <source>
        <dbReference type="ARBA" id="ARBA00023136"/>
    </source>
</evidence>
<evidence type="ECO:0000256" key="6">
    <source>
        <dbReference type="ARBA" id="ARBA00022989"/>
    </source>
</evidence>
<feature type="transmembrane region" description="Helical" evidence="9">
    <location>
        <begin position="92"/>
        <end position="115"/>
    </location>
</feature>
<keyword evidence="4 9" id="KW-0997">Cell inner membrane</keyword>
<gene>
    <name evidence="11" type="ORF">GHC57_04410</name>
</gene>
<reference evidence="11 12" key="1">
    <citation type="submission" date="2019-10" db="EMBL/GenBank/DDBJ databases">
        <title>Draft whole-genome sequence of the purple nonsulfur photosynthetic bacterium Roseospira navarrensis DSM 15114.</title>
        <authorList>
            <person name="Kyndt J.A."/>
            <person name="Meyer T.E."/>
        </authorList>
    </citation>
    <scope>NUCLEOTIDE SEQUENCE [LARGE SCALE GENOMIC DNA]</scope>
    <source>
        <strain evidence="11 12">DSM 15114</strain>
    </source>
</reference>
<dbReference type="OrthoDB" id="9794346at2"/>
<comment type="function">
    <text evidence="9">Part of the tripartite ATP-independent periplasmic (TRAP) transport system.</text>
</comment>
<feature type="transmembrane region" description="Helical" evidence="9">
    <location>
        <begin position="21"/>
        <end position="40"/>
    </location>
</feature>
<evidence type="ECO:0000256" key="2">
    <source>
        <dbReference type="ARBA" id="ARBA00022448"/>
    </source>
</evidence>
<evidence type="ECO:0000259" key="10">
    <source>
        <dbReference type="Pfam" id="PF04290"/>
    </source>
</evidence>
<dbReference type="RefSeq" id="WP_153341576.1">
    <property type="nucleotide sequence ID" value="NZ_WIVE01000008.1"/>
</dbReference>
<keyword evidence="7 9" id="KW-0472">Membrane</keyword>
<name>A0A7X1ZCC9_9PROT</name>
<evidence type="ECO:0000313" key="12">
    <source>
        <dbReference type="Proteomes" id="UP000434582"/>
    </source>
</evidence>
<evidence type="ECO:0000256" key="4">
    <source>
        <dbReference type="ARBA" id="ARBA00022519"/>
    </source>
</evidence>
<comment type="similarity">
    <text evidence="8 9">Belongs to the TRAP transporter small permease family.</text>
</comment>
<feature type="domain" description="Tripartite ATP-independent periplasmic transporters DctQ component" evidence="10">
    <location>
        <begin position="30"/>
        <end position="161"/>
    </location>
</feature>
<keyword evidence="3" id="KW-1003">Cell membrane</keyword>
<dbReference type="PANTHER" id="PTHR35011">
    <property type="entry name" value="2,3-DIKETO-L-GULONATE TRAP TRANSPORTER SMALL PERMEASE PROTEIN YIAM"/>
    <property type="match status" value="1"/>
</dbReference>
<comment type="caution">
    <text evidence="11">The sequence shown here is derived from an EMBL/GenBank/DDBJ whole genome shotgun (WGS) entry which is preliminary data.</text>
</comment>
<keyword evidence="5 9" id="KW-0812">Transmembrane</keyword>
<evidence type="ECO:0000313" key="11">
    <source>
        <dbReference type="EMBL" id="MQX35757.1"/>
    </source>
</evidence>
<comment type="subunit">
    <text evidence="9">The complex comprises the extracytoplasmic solute receptor protein and the two transmembrane proteins.</text>
</comment>
<dbReference type="Proteomes" id="UP000434582">
    <property type="component" value="Unassembled WGS sequence"/>
</dbReference>
<feature type="transmembrane region" description="Helical" evidence="9">
    <location>
        <begin position="135"/>
        <end position="158"/>
    </location>
</feature>
<evidence type="ECO:0000256" key="1">
    <source>
        <dbReference type="ARBA" id="ARBA00004429"/>
    </source>
</evidence>
<dbReference type="AlphaFoldDB" id="A0A7X1ZCC9"/>
<dbReference type="InterPro" id="IPR055348">
    <property type="entry name" value="DctQ"/>
</dbReference>
<sequence length="180" mass="20326">MPRPIVLYVQVVDWVSHKFGLLAMCLIFVMMAVLLLDAFTRNVVNIPLHWCIEMAQFILAAYYFVGGAHSLQLGDHVRMDLIYDRLSERGKAWMDVVTSSFMIFYLVCLLIGAVSSTLYSLQYNQKLMSVWAPPLAPIKIIMVFGIVLMLLQVLSVLFKDLATARGVTIPGVRMHEETAV</sequence>
<dbReference type="PANTHER" id="PTHR35011:SF4">
    <property type="entry name" value="SLL1102 PROTEIN"/>
    <property type="match status" value="1"/>
</dbReference>
<keyword evidence="12" id="KW-1185">Reference proteome</keyword>
<protein>
    <recommendedName>
        <fullName evidence="9">TRAP transporter small permease protein</fullName>
    </recommendedName>
</protein>
<dbReference type="EMBL" id="WIVE01000008">
    <property type="protein sequence ID" value="MQX35757.1"/>
    <property type="molecule type" value="Genomic_DNA"/>
</dbReference>
<evidence type="ECO:0000256" key="9">
    <source>
        <dbReference type="RuleBase" id="RU369079"/>
    </source>
</evidence>
<accession>A0A7X1ZCC9</accession>
<evidence type="ECO:0000256" key="3">
    <source>
        <dbReference type="ARBA" id="ARBA00022475"/>
    </source>
</evidence>
<organism evidence="11 12">
    <name type="scientific">Roseospira navarrensis</name>
    <dbReference type="NCBI Taxonomy" id="140058"/>
    <lineage>
        <taxon>Bacteria</taxon>
        <taxon>Pseudomonadati</taxon>
        <taxon>Pseudomonadota</taxon>
        <taxon>Alphaproteobacteria</taxon>
        <taxon>Rhodospirillales</taxon>
        <taxon>Rhodospirillaceae</taxon>
        <taxon>Roseospira</taxon>
    </lineage>
</organism>
<dbReference type="Pfam" id="PF04290">
    <property type="entry name" value="DctQ"/>
    <property type="match status" value="1"/>
</dbReference>
<comment type="subcellular location">
    <subcellularLocation>
        <location evidence="1 9">Cell inner membrane</location>
        <topology evidence="1 9">Multi-pass membrane protein</topology>
    </subcellularLocation>
</comment>
<dbReference type="GO" id="GO:0022857">
    <property type="term" value="F:transmembrane transporter activity"/>
    <property type="evidence" value="ECO:0007669"/>
    <property type="project" value="UniProtKB-UniRule"/>
</dbReference>
<proteinExistence type="inferred from homology"/>
<evidence type="ECO:0000256" key="8">
    <source>
        <dbReference type="ARBA" id="ARBA00038436"/>
    </source>
</evidence>
<dbReference type="GO" id="GO:0005886">
    <property type="term" value="C:plasma membrane"/>
    <property type="evidence" value="ECO:0007669"/>
    <property type="project" value="UniProtKB-SubCell"/>
</dbReference>
<keyword evidence="2 9" id="KW-0813">Transport</keyword>